<evidence type="ECO:0000313" key="2">
    <source>
        <dbReference type="EMBL" id="CEK92252.1"/>
    </source>
</evidence>
<evidence type="ECO:0000256" key="1">
    <source>
        <dbReference type="SAM" id="Phobius"/>
    </source>
</evidence>
<dbReference type="AlphaFoldDB" id="A0A0B7BH91"/>
<gene>
    <name evidence="2" type="primary">ORF187287</name>
</gene>
<reference evidence="2" key="1">
    <citation type="submission" date="2014-12" db="EMBL/GenBank/DDBJ databases">
        <title>Insight into the proteome of Arion vulgaris.</title>
        <authorList>
            <person name="Aradska J."/>
            <person name="Bulat T."/>
            <person name="Smidak R."/>
            <person name="Sarate P."/>
            <person name="Gangsoo J."/>
            <person name="Sialana F."/>
            <person name="Bilban M."/>
            <person name="Lubec G."/>
        </authorList>
    </citation>
    <scope>NUCLEOTIDE SEQUENCE</scope>
    <source>
        <tissue evidence="2">Skin</tissue>
    </source>
</reference>
<name>A0A0B7BH91_9EUPU</name>
<organism evidence="2">
    <name type="scientific">Arion vulgaris</name>
    <dbReference type="NCBI Taxonomy" id="1028688"/>
    <lineage>
        <taxon>Eukaryota</taxon>
        <taxon>Metazoa</taxon>
        <taxon>Spiralia</taxon>
        <taxon>Lophotrochozoa</taxon>
        <taxon>Mollusca</taxon>
        <taxon>Gastropoda</taxon>
        <taxon>Heterobranchia</taxon>
        <taxon>Euthyneura</taxon>
        <taxon>Panpulmonata</taxon>
        <taxon>Eupulmonata</taxon>
        <taxon>Stylommatophora</taxon>
        <taxon>Helicina</taxon>
        <taxon>Arionoidea</taxon>
        <taxon>Arionidae</taxon>
        <taxon>Arion</taxon>
    </lineage>
</organism>
<dbReference type="EMBL" id="HACG01045387">
    <property type="protein sequence ID" value="CEK92252.1"/>
    <property type="molecule type" value="Transcribed_RNA"/>
</dbReference>
<feature type="transmembrane region" description="Helical" evidence="1">
    <location>
        <begin position="34"/>
        <end position="53"/>
    </location>
</feature>
<accession>A0A0B7BH91</accession>
<proteinExistence type="predicted"/>
<keyword evidence="1" id="KW-0472">Membrane</keyword>
<keyword evidence="1" id="KW-1133">Transmembrane helix</keyword>
<keyword evidence="1" id="KW-0812">Transmembrane</keyword>
<protein>
    <submittedName>
        <fullName evidence="2">Uncharacterized protein</fullName>
    </submittedName>
</protein>
<sequence>MNKSFGMLKIIIEKIKKTVNTHFLTCSTFRNIMLIPYFSLAYVTQWMMLVTSWRRSLFEELKSAQLSW</sequence>